<dbReference type="PANTHER" id="PTHR46277">
    <property type="entry name" value="OS03G0850700 PROTEIN"/>
    <property type="match status" value="1"/>
</dbReference>
<dbReference type="SUPFAM" id="SSF52087">
    <property type="entry name" value="CRAL/TRIO domain"/>
    <property type="match status" value="1"/>
</dbReference>
<feature type="domain" description="CRAL-TRIO" evidence="1">
    <location>
        <begin position="38"/>
        <end position="203"/>
    </location>
</feature>
<evidence type="ECO:0000313" key="2">
    <source>
        <dbReference type="EMBL" id="PWA88569.1"/>
    </source>
</evidence>
<dbReference type="InterPro" id="IPR036273">
    <property type="entry name" value="CRAL/TRIO_N_dom_sf"/>
</dbReference>
<dbReference type="EMBL" id="PKPP01000802">
    <property type="protein sequence ID" value="PWA88569.1"/>
    <property type="molecule type" value="Genomic_DNA"/>
</dbReference>
<keyword evidence="3" id="KW-1185">Reference proteome</keyword>
<evidence type="ECO:0000259" key="1">
    <source>
        <dbReference type="PROSITE" id="PS50191"/>
    </source>
</evidence>
<dbReference type="SUPFAM" id="SSF46938">
    <property type="entry name" value="CRAL/TRIO N-terminal domain"/>
    <property type="match status" value="1"/>
</dbReference>
<dbReference type="SMART" id="SM00516">
    <property type="entry name" value="SEC14"/>
    <property type="match status" value="1"/>
</dbReference>
<dbReference type="OrthoDB" id="1434354at2759"/>
<protein>
    <submittedName>
        <fullName evidence="2">CRAL-TRIO lipid binding domain-containing protein</fullName>
    </submittedName>
</protein>
<organism evidence="2 3">
    <name type="scientific">Artemisia annua</name>
    <name type="common">Sweet wormwood</name>
    <dbReference type="NCBI Taxonomy" id="35608"/>
    <lineage>
        <taxon>Eukaryota</taxon>
        <taxon>Viridiplantae</taxon>
        <taxon>Streptophyta</taxon>
        <taxon>Embryophyta</taxon>
        <taxon>Tracheophyta</taxon>
        <taxon>Spermatophyta</taxon>
        <taxon>Magnoliopsida</taxon>
        <taxon>eudicotyledons</taxon>
        <taxon>Gunneridae</taxon>
        <taxon>Pentapetalae</taxon>
        <taxon>asterids</taxon>
        <taxon>campanulids</taxon>
        <taxon>Asterales</taxon>
        <taxon>Asteraceae</taxon>
        <taxon>Asteroideae</taxon>
        <taxon>Anthemideae</taxon>
        <taxon>Artemisiinae</taxon>
        <taxon>Artemisia</taxon>
    </lineage>
</organism>
<dbReference type="InterPro" id="IPR036865">
    <property type="entry name" value="CRAL-TRIO_dom_sf"/>
</dbReference>
<reference evidence="2 3" key="1">
    <citation type="journal article" date="2018" name="Mol. Plant">
        <title>The genome of Artemisia annua provides insight into the evolution of Asteraceae family and artemisinin biosynthesis.</title>
        <authorList>
            <person name="Shen Q."/>
            <person name="Zhang L."/>
            <person name="Liao Z."/>
            <person name="Wang S."/>
            <person name="Yan T."/>
            <person name="Shi P."/>
            <person name="Liu M."/>
            <person name="Fu X."/>
            <person name="Pan Q."/>
            <person name="Wang Y."/>
            <person name="Lv Z."/>
            <person name="Lu X."/>
            <person name="Zhang F."/>
            <person name="Jiang W."/>
            <person name="Ma Y."/>
            <person name="Chen M."/>
            <person name="Hao X."/>
            <person name="Li L."/>
            <person name="Tang Y."/>
            <person name="Lv G."/>
            <person name="Zhou Y."/>
            <person name="Sun X."/>
            <person name="Brodelius P.E."/>
            <person name="Rose J.K.C."/>
            <person name="Tang K."/>
        </authorList>
    </citation>
    <scope>NUCLEOTIDE SEQUENCE [LARGE SCALE GENOMIC DNA]</scope>
    <source>
        <strain evidence="3">cv. Huhao1</strain>
        <tissue evidence="2">Leaf</tissue>
    </source>
</reference>
<dbReference type="AlphaFoldDB" id="A0A2U1PS25"/>
<sequence length="214" mass="24430">MLERFLIARSMDPNKAAKMFVTWQKWRASFVPLGYIPDSEVMDQLDAKKIYLQGLSKDGHPVMIVKGSKHYPAKDQPQFKKFVVHLLDKVIASGFKGKEIGNEKLIGVLDLDQIGYKNVDARALITGFQFLQAYYPERLAKCYLLNMPWFFVSVWRLVSKFLEKATLEKIIIVSNDEEKSHFVKDVGEDVLPVEYGGHAKLVAIQDVVLPPLED</sequence>
<name>A0A2U1PS25_ARTAN</name>
<dbReference type="Proteomes" id="UP000245207">
    <property type="component" value="Unassembled WGS sequence"/>
</dbReference>
<dbReference type="Pfam" id="PF00650">
    <property type="entry name" value="CRAL_TRIO"/>
    <property type="match status" value="1"/>
</dbReference>
<dbReference type="CDD" id="cd00170">
    <property type="entry name" value="SEC14"/>
    <property type="match status" value="1"/>
</dbReference>
<dbReference type="InterPro" id="IPR001251">
    <property type="entry name" value="CRAL-TRIO_dom"/>
</dbReference>
<proteinExistence type="predicted"/>
<gene>
    <name evidence="2" type="ORF">CTI12_AA119590</name>
</gene>
<dbReference type="PANTHER" id="PTHR46277:SF7">
    <property type="entry name" value="CRAL-TRIO DOMAIN-CONTAINING PROTEIN"/>
    <property type="match status" value="1"/>
</dbReference>
<dbReference type="Gene3D" id="3.40.525.10">
    <property type="entry name" value="CRAL-TRIO lipid binding domain"/>
    <property type="match status" value="1"/>
</dbReference>
<dbReference type="PROSITE" id="PS50191">
    <property type="entry name" value="CRAL_TRIO"/>
    <property type="match status" value="1"/>
</dbReference>
<accession>A0A2U1PS25</accession>
<comment type="caution">
    <text evidence="2">The sequence shown here is derived from an EMBL/GenBank/DDBJ whole genome shotgun (WGS) entry which is preliminary data.</text>
</comment>
<evidence type="ECO:0000313" key="3">
    <source>
        <dbReference type="Proteomes" id="UP000245207"/>
    </source>
</evidence>
<dbReference type="STRING" id="35608.A0A2U1PS25"/>